<evidence type="ECO:0000256" key="2">
    <source>
        <dbReference type="ARBA" id="ARBA00023012"/>
    </source>
</evidence>
<dbReference type="Proteomes" id="UP000282551">
    <property type="component" value="Chromosome"/>
</dbReference>
<dbReference type="EMBL" id="LR134355">
    <property type="protein sequence ID" value="VEG49410.1"/>
    <property type="molecule type" value="Genomic_DNA"/>
</dbReference>
<dbReference type="FunFam" id="3.40.50.2300:FF:000001">
    <property type="entry name" value="DNA-binding response regulator PhoB"/>
    <property type="match status" value="1"/>
</dbReference>
<evidence type="ECO:0000256" key="4">
    <source>
        <dbReference type="ARBA" id="ARBA00023125"/>
    </source>
</evidence>
<dbReference type="InterPro" id="IPR036388">
    <property type="entry name" value="WH-like_DNA-bd_sf"/>
</dbReference>
<keyword evidence="3" id="KW-0805">Transcription regulation</keyword>
<dbReference type="GO" id="GO:0032993">
    <property type="term" value="C:protein-DNA complex"/>
    <property type="evidence" value="ECO:0007669"/>
    <property type="project" value="TreeGrafter"/>
</dbReference>
<dbReference type="GO" id="GO:0006355">
    <property type="term" value="P:regulation of DNA-templated transcription"/>
    <property type="evidence" value="ECO:0007669"/>
    <property type="project" value="InterPro"/>
</dbReference>
<feature type="modified residue" description="4-aspartylphosphate" evidence="6">
    <location>
        <position position="96"/>
    </location>
</feature>
<keyword evidence="4 7" id="KW-0238">DNA-binding</keyword>
<feature type="domain" description="OmpR/PhoB-type" evidence="9">
    <location>
        <begin position="177"/>
        <end position="276"/>
    </location>
</feature>
<dbReference type="InterPro" id="IPR011006">
    <property type="entry name" value="CheY-like_superfamily"/>
</dbReference>
<accession>A0A3S5EIL2</accession>
<dbReference type="InterPro" id="IPR039420">
    <property type="entry name" value="WalR-like"/>
</dbReference>
<evidence type="ECO:0000256" key="3">
    <source>
        <dbReference type="ARBA" id="ARBA00023015"/>
    </source>
</evidence>
<evidence type="ECO:0000313" key="10">
    <source>
        <dbReference type="EMBL" id="VEG49410.1"/>
    </source>
</evidence>
<dbReference type="Pfam" id="PF00072">
    <property type="entry name" value="Response_reg"/>
    <property type="match status" value="1"/>
</dbReference>
<keyword evidence="11" id="KW-1185">Reference proteome</keyword>
<evidence type="ECO:0000256" key="6">
    <source>
        <dbReference type="PROSITE-ProRule" id="PRU00169"/>
    </source>
</evidence>
<evidence type="ECO:0000259" key="9">
    <source>
        <dbReference type="PROSITE" id="PS51755"/>
    </source>
</evidence>
<feature type="domain" description="Response regulatory" evidence="8">
    <location>
        <begin position="47"/>
        <end position="160"/>
    </location>
</feature>
<reference evidence="10 11" key="1">
    <citation type="submission" date="2018-12" db="EMBL/GenBank/DDBJ databases">
        <authorList>
            <consortium name="Pathogen Informatics"/>
        </authorList>
    </citation>
    <scope>NUCLEOTIDE SEQUENCE [LARGE SCALE GENOMIC DNA]</scope>
    <source>
        <strain evidence="10 11">NCTC10485</strain>
    </source>
</reference>
<dbReference type="CDD" id="cd00383">
    <property type="entry name" value="trans_reg_C"/>
    <property type="match status" value="1"/>
</dbReference>
<evidence type="ECO:0000256" key="5">
    <source>
        <dbReference type="ARBA" id="ARBA00023163"/>
    </source>
</evidence>
<dbReference type="FunFam" id="1.10.10.10:FF:000018">
    <property type="entry name" value="DNA-binding response regulator ResD"/>
    <property type="match status" value="1"/>
</dbReference>
<dbReference type="Pfam" id="PF00486">
    <property type="entry name" value="Trans_reg_C"/>
    <property type="match status" value="1"/>
</dbReference>
<dbReference type="InterPro" id="IPR016032">
    <property type="entry name" value="Sig_transdc_resp-reg_C-effctor"/>
</dbReference>
<keyword evidence="2" id="KW-0902">Two-component regulatory system</keyword>
<dbReference type="PROSITE" id="PS51755">
    <property type="entry name" value="OMPR_PHOB"/>
    <property type="match status" value="1"/>
</dbReference>
<gene>
    <name evidence="10" type="primary">phoP</name>
    <name evidence="10" type="ORF">NCTC10485_03718</name>
</gene>
<evidence type="ECO:0000256" key="1">
    <source>
        <dbReference type="ARBA" id="ARBA00022553"/>
    </source>
</evidence>
<keyword evidence="1 6" id="KW-0597">Phosphoprotein</keyword>
<dbReference type="PANTHER" id="PTHR48111:SF4">
    <property type="entry name" value="DNA-BINDING DUAL TRANSCRIPTIONAL REGULATOR OMPR"/>
    <property type="match status" value="1"/>
</dbReference>
<dbReference type="Gene3D" id="1.10.10.10">
    <property type="entry name" value="Winged helix-like DNA-binding domain superfamily/Winged helix DNA-binding domain"/>
    <property type="match status" value="1"/>
</dbReference>
<dbReference type="InterPro" id="IPR001789">
    <property type="entry name" value="Sig_transdc_resp-reg_receiver"/>
</dbReference>
<dbReference type="GO" id="GO:0000156">
    <property type="term" value="F:phosphorelay response regulator activity"/>
    <property type="evidence" value="ECO:0007669"/>
    <property type="project" value="TreeGrafter"/>
</dbReference>
<dbReference type="SMART" id="SM00862">
    <property type="entry name" value="Trans_reg_C"/>
    <property type="match status" value="1"/>
</dbReference>
<dbReference type="AlphaFoldDB" id="A0A3S5EIL2"/>
<organism evidence="10 11">
    <name type="scientific">Mycolicibacterium chitae</name>
    <name type="common">Mycobacterium chitae</name>
    <dbReference type="NCBI Taxonomy" id="1792"/>
    <lineage>
        <taxon>Bacteria</taxon>
        <taxon>Bacillati</taxon>
        <taxon>Actinomycetota</taxon>
        <taxon>Actinomycetes</taxon>
        <taxon>Mycobacteriales</taxon>
        <taxon>Mycobacteriaceae</taxon>
        <taxon>Mycolicibacterium</taxon>
    </lineage>
</organism>
<evidence type="ECO:0000313" key="11">
    <source>
        <dbReference type="Proteomes" id="UP000282551"/>
    </source>
</evidence>
<dbReference type="PANTHER" id="PTHR48111">
    <property type="entry name" value="REGULATOR OF RPOS"/>
    <property type="match status" value="1"/>
</dbReference>
<dbReference type="PROSITE" id="PS50110">
    <property type="entry name" value="RESPONSE_REGULATORY"/>
    <property type="match status" value="1"/>
</dbReference>
<evidence type="ECO:0000259" key="8">
    <source>
        <dbReference type="PROSITE" id="PS50110"/>
    </source>
</evidence>
<dbReference type="SUPFAM" id="SSF52172">
    <property type="entry name" value="CheY-like"/>
    <property type="match status" value="1"/>
</dbReference>
<dbReference type="SMART" id="SM00448">
    <property type="entry name" value="REC"/>
    <property type="match status" value="1"/>
</dbReference>
<dbReference type="GO" id="GO:0000976">
    <property type="term" value="F:transcription cis-regulatory region binding"/>
    <property type="evidence" value="ECO:0007669"/>
    <property type="project" value="TreeGrafter"/>
</dbReference>
<dbReference type="GO" id="GO:0005829">
    <property type="term" value="C:cytosol"/>
    <property type="evidence" value="ECO:0007669"/>
    <property type="project" value="TreeGrafter"/>
</dbReference>
<feature type="DNA-binding region" description="OmpR/PhoB-type" evidence="7">
    <location>
        <begin position="177"/>
        <end position="276"/>
    </location>
</feature>
<protein>
    <submittedName>
        <fullName evidence="10">Two component transcriptional regulator</fullName>
    </submittedName>
</protein>
<dbReference type="InterPro" id="IPR001867">
    <property type="entry name" value="OmpR/PhoB-type_DNA-bd"/>
</dbReference>
<proteinExistence type="predicted"/>
<name>A0A3S5EIL2_MYCCI</name>
<evidence type="ECO:0000256" key="7">
    <source>
        <dbReference type="PROSITE-ProRule" id="PRU01091"/>
    </source>
</evidence>
<dbReference type="Gene3D" id="6.10.250.690">
    <property type="match status" value="1"/>
</dbReference>
<dbReference type="SUPFAM" id="SSF46894">
    <property type="entry name" value="C-terminal effector domain of the bipartite response regulators"/>
    <property type="match status" value="1"/>
</dbReference>
<dbReference type="Gene3D" id="3.40.50.2300">
    <property type="match status" value="1"/>
</dbReference>
<sequence length="278" mass="30030">MKICSRSPSRRRDGTVLAMMDAMTSSARIPAPIGDPATAQRPPTGLRAMIIEDETPLADLVGSYLERDGFEVTITADGVDAVALARQVDPDVVVLDLGLPGLDGVEVCRQLRTFSDAYVVMLTARTEEIDTLIGLSVGADDYMSKPFSPRELMARVQAMLRRPRPRTTAPGWPAGALPTRTFGDLSLDVDGREVAVGGTPVALTRTEFDILAALARDPGVVLTRAQLIDAVWGPNWISDEHLVAVHIGHLRRKLGDDATRGRYVRTVRGVGYRMGTGT</sequence>
<keyword evidence="5" id="KW-0804">Transcription</keyword>